<dbReference type="Proteomes" id="UP000191153">
    <property type="component" value="Unassembled WGS sequence"/>
</dbReference>
<dbReference type="OrthoDB" id="9769600at2"/>
<dbReference type="GO" id="GO:0005829">
    <property type="term" value="C:cytosol"/>
    <property type="evidence" value="ECO:0007669"/>
    <property type="project" value="TreeGrafter"/>
</dbReference>
<dbReference type="GO" id="GO:0050660">
    <property type="term" value="F:flavin adenine dinucleotide binding"/>
    <property type="evidence" value="ECO:0007669"/>
    <property type="project" value="TreeGrafter"/>
</dbReference>
<evidence type="ECO:0000313" key="2">
    <source>
        <dbReference type="Proteomes" id="UP000191153"/>
    </source>
</evidence>
<dbReference type="InterPro" id="IPR036188">
    <property type="entry name" value="FAD/NAD-bd_sf"/>
</dbReference>
<name>A0A1T4LTG2_9FUSO</name>
<proteinExistence type="predicted"/>
<protein>
    <submittedName>
        <fullName evidence="1">Protoporphyrinogen oxidase</fullName>
    </submittedName>
</protein>
<dbReference type="GO" id="GO:0008767">
    <property type="term" value="F:UDP-galactopyranose mutase activity"/>
    <property type="evidence" value="ECO:0007669"/>
    <property type="project" value="TreeGrafter"/>
</dbReference>
<gene>
    <name evidence="1" type="ORF">SAMN02745174_00960</name>
</gene>
<sequence>MEKQIKNIIIGAGISGLSAGYHLDKNNEDYVIFEKSNSYGGLCGSFEIGGFYFDKFIHLCFTKNEYVKNVFNKSTNEIEHIPNPYNYYKGLFIKHPAQNNLYPLSIEEKNKILNDFKNRKNISLNLIDNYEEWLKVQYGDYFAKEFPIKYTKKYWKTNPQNMDINWIGDRMYKPTYDEVYQGTISDKTPITYYAPKMYYPEKGKYISYLKNIIEKIKNKIYLNKEIIEINLEKKYVKDKEQNIYNYENLYSSIPLDKLPKITKDIPKNILKSSDKLKYTSGYMVSLGINKPEISPYLWLYVYDEEFLSTRIYFPSKKSIENCPQNTSSLQVEIYYTKDNPISYSENEILDRVIEELIQMKLINKQDILIKDIRKEEYANIIFTKETEDNKKLIKKYFEDKNVALIGRFGEWEYFWSDQSFLSGKEKILK</sequence>
<dbReference type="STRING" id="180163.SAMN02745174_00960"/>
<organism evidence="1 2">
    <name type="scientific">Cetobacterium ceti</name>
    <dbReference type="NCBI Taxonomy" id="180163"/>
    <lineage>
        <taxon>Bacteria</taxon>
        <taxon>Fusobacteriati</taxon>
        <taxon>Fusobacteriota</taxon>
        <taxon>Fusobacteriia</taxon>
        <taxon>Fusobacteriales</taxon>
        <taxon>Fusobacteriaceae</taxon>
        <taxon>Cetobacterium</taxon>
    </lineage>
</organism>
<dbReference type="SUPFAM" id="SSF51971">
    <property type="entry name" value="Nucleotide-binding domain"/>
    <property type="match status" value="1"/>
</dbReference>
<dbReference type="Gene3D" id="3.50.50.60">
    <property type="entry name" value="FAD/NAD(P)-binding domain"/>
    <property type="match status" value="1"/>
</dbReference>
<dbReference type="RefSeq" id="WP_159443563.1">
    <property type="nucleotide sequence ID" value="NZ_FUWX01000007.1"/>
</dbReference>
<accession>A0A1T4LTG2</accession>
<keyword evidence="2" id="KW-1185">Reference proteome</keyword>
<dbReference type="EMBL" id="FUWX01000007">
    <property type="protein sequence ID" value="SJZ57993.1"/>
    <property type="molecule type" value="Genomic_DNA"/>
</dbReference>
<dbReference type="Pfam" id="PF13450">
    <property type="entry name" value="NAD_binding_8"/>
    <property type="match status" value="1"/>
</dbReference>
<reference evidence="1 2" key="1">
    <citation type="submission" date="2017-02" db="EMBL/GenBank/DDBJ databases">
        <authorList>
            <person name="Peterson S.W."/>
        </authorList>
    </citation>
    <scope>NUCLEOTIDE SEQUENCE [LARGE SCALE GENOMIC DNA]</scope>
    <source>
        <strain evidence="1 2">ATCC 700028</strain>
    </source>
</reference>
<dbReference type="AlphaFoldDB" id="A0A1T4LTG2"/>
<dbReference type="PANTHER" id="PTHR21197">
    <property type="entry name" value="UDP-GALACTOPYRANOSE MUTASE"/>
    <property type="match status" value="1"/>
</dbReference>
<dbReference type="PANTHER" id="PTHR21197:SF0">
    <property type="entry name" value="UDP-GALACTOPYRANOSE MUTASE"/>
    <property type="match status" value="1"/>
</dbReference>
<evidence type="ECO:0000313" key="1">
    <source>
        <dbReference type="EMBL" id="SJZ57993.1"/>
    </source>
</evidence>